<evidence type="ECO:0000259" key="3">
    <source>
        <dbReference type="PROSITE" id="PS50009"/>
    </source>
</evidence>
<dbReference type="AlphaFoldDB" id="A0A9P6J0W0"/>
<feature type="region of interest" description="Disordered" evidence="2">
    <location>
        <begin position="597"/>
        <end position="729"/>
    </location>
</feature>
<evidence type="ECO:0000256" key="1">
    <source>
        <dbReference type="PROSITE-ProRule" id="PRU00168"/>
    </source>
</evidence>
<dbReference type="InterPro" id="IPR023578">
    <property type="entry name" value="Ras_GEF_dom_sf"/>
</dbReference>
<feature type="compositionally biased region" description="Basic and acidic residues" evidence="2">
    <location>
        <begin position="1047"/>
        <end position="1059"/>
    </location>
</feature>
<organism evidence="5 6">
    <name type="scientific">Modicella reniformis</name>
    <dbReference type="NCBI Taxonomy" id="1440133"/>
    <lineage>
        <taxon>Eukaryota</taxon>
        <taxon>Fungi</taxon>
        <taxon>Fungi incertae sedis</taxon>
        <taxon>Mucoromycota</taxon>
        <taxon>Mortierellomycotina</taxon>
        <taxon>Mortierellomycetes</taxon>
        <taxon>Mortierellales</taxon>
        <taxon>Mortierellaceae</taxon>
        <taxon>Modicella</taxon>
    </lineage>
</organism>
<evidence type="ECO:0000259" key="4">
    <source>
        <dbReference type="PROSITE" id="PS50212"/>
    </source>
</evidence>
<dbReference type="InterPro" id="IPR001895">
    <property type="entry name" value="RASGEF_cat_dom"/>
</dbReference>
<feature type="compositionally biased region" description="Polar residues" evidence="2">
    <location>
        <begin position="1060"/>
        <end position="1074"/>
    </location>
</feature>
<feature type="domain" description="Ras-GEF" evidence="3">
    <location>
        <begin position="995"/>
        <end position="1207"/>
    </location>
</feature>
<dbReference type="GO" id="GO:0005085">
    <property type="term" value="F:guanyl-nucleotide exchange factor activity"/>
    <property type="evidence" value="ECO:0007669"/>
    <property type="project" value="UniProtKB-KW"/>
</dbReference>
<evidence type="ECO:0000313" key="6">
    <source>
        <dbReference type="Proteomes" id="UP000749646"/>
    </source>
</evidence>
<feature type="compositionally biased region" description="Basic and acidic residues" evidence="2">
    <location>
        <begin position="504"/>
        <end position="527"/>
    </location>
</feature>
<evidence type="ECO:0008006" key="7">
    <source>
        <dbReference type="Google" id="ProtNLM"/>
    </source>
</evidence>
<dbReference type="OrthoDB" id="10254377at2759"/>
<dbReference type="GO" id="GO:0007264">
    <property type="term" value="P:small GTPase-mediated signal transduction"/>
    <property type="evidence" value="ECO:0007669"/>
    <property type="project" value="InterPro"/>
</dbReference>
<feature type="compositionally biased region" description="Acidic residues" evidence="2">
    <location>
        <begin position="528"/>
        <end position="537"/>
    </location>
</feature>
<feature type="domain" description="N-terminal Ras-GEF" evidence="4">
    <location>
        <begin position="1"/>
        <end position="82"/>
    </location>
</feature>
<dbReference type="InterPro" id="IPR036964">
    <property type="entry name" value="RASGEF_cat_dom_sf"/>
</dbReference>
<name>A0A9P6J0W0_9FUNG</name>
<feature type="compositionally biased region" description="Polar residues" evidence="2">
    <location>
        <begin position="302"/>
        <end position="324"/>
    </location>
</feature>
<sequence length="1207" mass="135640">MDLLNLFMLRFQWALINDSPQRQIVRIRTFVTLRHWLLNYFEYDFMRSKDLRQTLIQHLRSLAEHPIVMSSTRDQRIVRELRRYAQSLKKIHYRKVAQQKLERQNHKLVERHRSLHTKRTRLSAHHHEVSVEQLVLPANMENDDPGTSHRSGAMNYENMFRRSSGSEPLTEELSVEFRSSDQSDDDGDDDNDNDEDDDDDDDDSEFNDSEQDEDFFSSENSIYESEDDSEGSIPIDDDGECSASGGEREDDRPKQTVGYESEGMENLGDNALGSAQDAAFMTECHPPPSGLTPRLQKFKQGRTGSFQSQHRLQSAASLTASGPQTRRIRPGLPDFTEVEQIRTLNPESPITSCRQGVGYHGLSRTNTHSRAMSIIYPTPYPSGPSLSTRAPVRPVEPYINPPPRSTVPTEKKKSWSRYMSATVDRLSRMKSMFSPNSRKNHQPTHSPASTYSIAGASKRSNTSAVSQARSTRYWQGSRSDPENDKFSIYFLGSCTGMNMLLSSSEDRHPSFNRRNTSERDHGRREVESDWSSDDDYSQYEMTRSSRQMTFSDAHVEEHEPADPQLLEAKLEQVQDPLHVKNTPLLVKRDQEAMHNGHESYNSAYPQCEQERCESDNYRPPYPEASRRIVNDNDDGTEALVSSCSKTAQDRGQDHGSTREALPSTRISMLGGTTHEGQSSSNQSSQKQRDLSNNANNLVGHSYEDKESQEESYQHRTLEAGNSQQSVHPLFSHDRKQLLKVPETTCDTVRMPGTHQQQGGDQKVLAGPIENNSAVPRHSRSDKARRRHSSFDVLNVKSWFDSANTPKVQLISKPSLQRFLNVSSMDRSPRANIDCPLTIISSTSQEDKQIQSSSAAGVQSVTESEFQAVASAQRSLSKGRSKSQPHLQSIMSSFGLNTLDMISAGQHGSVRESNIRSRYQPIQSSKPPAVLGTIPAGSTEPSLKRAPLNLMGSHGSRHAFQVITSHQLSHRSLGSHSIHPLDRTPPRMLPFVLRYRSELIAQQMCLIERELLRQIQWYELVDAGWTKKNIGPKDTTAALDISSADTASKVDREDKGHENASRINSDPTNIASTSAPMVGDTVAPIPPDSKLTRRDTQHEESAGIKRLVDRFNLTCYNHSNFSSLIQVMLGLQAYSVSRLSQTWAKVRAQEMRVMHELVEFTSPFHNWKHLRDAMRNIADEWGGNGGGGGRTIVVSSASEKPANNGTGA</sequence>
<keyword evidence="1" id="KW-0344">Guanine-nucleotide releasing factor</keyword>
<feature type="compositionally biased region" description="Acidic residues" evidence="2">
    <location>
        <begin position="182"/>
        <end position="216"/>
    </location>
</feature>
<dbReference type="PROSITE" id="PS50009">
    <property type="entry name" value="RASGEF_CAT"/>
    <property type="match status" value="1"/>
</dbReference>
<feature type="compositionally biased region" description="Basic residues" evidence="2">
    <location>
        <begin position="776"/>
        <end position="787"/>
    </location>
</feature>
<feature type="region of interest" description="Disordered" evidence="2">
    <location>
        <begin position="1187"/>
        <end position="1207"/>
    </location>
</feature>
<comment type="caution">
    <text evidence="5">The sequence shown here is derived from an EMBL/GenBank/DDBJ whole genome shotgun (WGS) entry which is preliminary data.</text>
</comment>
<gene>
    <name evidence="5" type="ORF">BGZ65_005136</name>
</gene>
<dbReference type="Proteomes" id="UP000749646">
    <property type="component" value="Unassembled WGS sequence"/>
</dbReference>
<dbReference type="Pfam" id="PF00617">
    <property type="entry name" value="RasGEF"/>
    <property type="match status" value="1"/>
</dbReference>
<dbReference type="Gene3D" id="1.10.840.10">
    <property type="entry name" value="Ras guanine-nucleotide exchange factors catalytic domain"/>
    <property type="match status" value="1"/>
</dbReference>
<feature type="region of interest" description="Disordered" evidence="2">
    <location>
        <begin position="433"/>
        <end position="480"/>
    </location>
</feature>
<feature type="compositionally biased region" description="Polar residues" evidence="2">
    <location>
        <begin position="433"/>
        <end position="478"/>
    </location>
</feature>
<protein>
    <recommendedName>
        <fullName evidence="7">Ras-GEF domain-containing protein</fullName>
    </recommendedName>
</protein>
<feature type="region of interest" description="Disordered" evidence="2">
    <location>
        <begin position="501"/>
        <end position="545"/>
    </location>
</feature>
<keyword evidence="6" id="KW-1185">Reference proteome</keyword>
<evidence type="ECO:0000313" key="5">
    <source>
        <dbReference type="EMBL" id="KAF9952666.1"/>
    </source>
</evidence>
<feature type="compositionally biased region" description="Acidic residues" evidence="2">
    <location>
        <begin position="224"/>
        <end position="240"/>
    </location>
</feature>
<feature type="region of interest" description="Disordered" evidence="2">
    <location>
        <begin position="750"/>
        <end position="787"/>
    </location>
</feature>
<feature type="region of interest" description="Disordered" evidence="2">
    <location>
        <begin position="163"/>
        <end position="255"/>
    </location>
</feature>
<dbReference type="EMBL" id="JAAAHW010006969">
    <property type="protein sequence ID" value="KAF9952666.1"/>
    <property type="molecule type" value="Genomic_DNA"/>
</dbReference>
<feature type="region of interest" description="Disordered" evidence="2">
    <location>
        <begin position="299"/>
        <end position="325"/>
    </location>
</feature>
<dbReference type="SUPFAM" id="SSF48366">
    <property type="entry name" value="Ras GEF"/>
    <property type="match status" value="1"/>
</dbReference>
<feature type="compositionally biased region" description="Polar residues" evidence="2">
    <location>
        <begin position="1192"/>
        <end position="1207"/>
    </location>
</feature>
<proteinExistence type="predicted"/>
<feature type="region of interest" description="Disordered" evidence="2">
    <location>
        <begin position="1043"/>
        <end position="1097"/>
    </location>
</feature>
<dbReference type="InterPro" id="IPR000651">
    <property type="entry name" value="Ras-like_Gua-exchang_fac_N"/>
</dbReference>
<feature type="compositionally biased region" description="Basic and acidic residues" evidence="2">
    <location>
        <begin position="647"/>
        <end position="657"/>
    </location>
</feature>
<dbReference type="PROSITE" id="PS50212">
    <property type="entry name" value="RASGEF_NTER"/>
    <property type="match status" value="1"/>
</dbReference>
<accession>A0A9P6J0W0</accession>
<evidence type="ECO:0000256" key="2">
    <source>
        <dbReference type="SAM" id="MobiDB-lite"/>
    </source>
</evidence>
<reference evidence="5" key="1">
    <citation type="journal article" date="2020" name="Fungal Divers.">
        <title>Resolving the Mortierellaceae phylogeny through synthesis of multi-gene phylogenetics and phylogenomics.</title>
        <authorList>
            <person name="Vandepol N."/>
            <person name="Liber J."/>
            <person name="Desiro A."/>
            <person name="Na H."/>
            <person name="Kennedy M."/>
            <person name="Barry K."/>
            <person name="Grigoriev I.V."/>
            <person name="Miller A.N."/>
            <person name="O'Donnell K."/>
            <person name="Stajich J.E."/>
            <person name="Bonito G."/>
        </authorList>
    </citation>
    <scope>NUCLEOTIDE SEQUENCE</scope>
    <source>
        <strain evidence="5">MES-2147</strain>
    </source>
</reference>
<feature type="non-terminal residue" evidence="5">
    <location>
        <position position="1207"/>
    </location>
</feature>